<feature type="compositionally biased region" description="Basic and acidic residues" evidence="1">
    <location>
        <begin position="1"/>
        <end position="10"/>
    </location>
</feature>
<protein>
    <submittedName>
        <fullName evidence="2">Uncharacterized protein</fullName>
    </submittedName>
</protein>
<evidence type="ECO:0000313" key="2">
    <source>
        <dbReference type="EMBL" id="GBM67292.1"/>
    </source>
</evidence>
<evidence type="ECO:0000313" key="3">
    <source>
        <dbReference type="Proteomes" id="UP000499080"/>
    </source>
</evidence>
<sequence>EEKATPEPRPSRANVPNSKVSQETETTPELDPKAPDPRSDKPQISSAVRVTSRHRNR</sequence>
<feature type="non-terminal residue" evidence="2">
    <location>
        <position position="1"/>
    </location>
</feature>
<organism evidence="2 3">
    <name type="scientific">Araneus ventricosus</name>
    <name type="common">Orbweaver spider</name>
    <name type="synonym">Epeira ventricosa</name>
    <dbReference type="NCBI Taxonomy" id="182803"/>
    <lineage>
        <taxon>Eukaryota</taxon>
        <taxon>Metazoa</taxon>
        <taxon>Ecdysozoa</taxon>
        <taxon>Arthropoda</taxon>
        <taxon>Chelicerata</taxon>
        <taxon>Arachnida</taxon>
        <taxon>Araneae</taxon>
        <taxon>Araneomorphae</taxon>
        <taxon>Entelegynae</taxon>
        <taxon>Araneoidea</taxon>
        <taxon>Araneidae</taxon>
        <taxon>Araneus</taxon>
    </lineage>
</organism>
<feature type="compositionally biased region" description="Polar residues" evidence="1">
    <location>
        <begin position="14"/>
        <end position="27"/>
    </location>
</feature>
<dbReference type="AlphaFoldDB" id="A0A4Y2HPU3"/>
<feature type="region of interest" description="Disordered" evidence="1">
    <location>
        <begin position="1"/>
        <end position="57"/>
    </location>
</feature>
<comment type="caution">
    <text evidence="2">The sequence shown here is derived from an EMBL/GenBank/DDBJ whole genome shotgun (WGS) entry which is preliminary data.</text>
</comment>
<gene>
    <name evidence="2" type="ORF">AVEN_116246_1</name>
</gene>
<accession>A0A4Y2HPU3</accession>
<feature type="compositionally biased region" description="Basic and acidic residues" evidence="1">
    <location>
        <begin position="30"/>
        <end position="41"/>
    </location>
</feature>
<dbReference type="EMBL" id="BGPR01103716">
    <property type="protein sequence ID" value="GBM67292.1"/>
    <property type="molecule type" value="Genomic_DNA"/>
</dbReference>
<dbReference type="Proteomes" id="UP000499080">
    <property type="component" value="Unassembled WGS sequence"/>
</dbReference>
<reference evidence="2 3" key="1">
    <citation type="journal article" date="2019" name="Sci. Rep.">
        <title>Orb-weaving spider Araneus ventricosus genome elucidates the spidroin gene catalogue.</title>
        <authorList>
            <person name="Kono N."/>
            <person name="Nakamura H."/>
            <person name="Ohtoshi R."/>
            <person name="Moran D.A.P."/>
            <person name="Shinohara A."/>
            <person name="Yoshida Y."/>
            <person name="Fujiwara M."/>
            <person name="Mori M."/>
            <person name="Tomita M."/>
            <person name="Arakawa K."/>
        </authorList>
    </citation>
    <scope>NUCLEOTIDE SEQUENCE [LARGE SCALE GENOMIC DNA]</scope>
</reference>
<name>A0A4Y2HPU3_ARAVE</name>
<keyword evidence="3" id="KW-1185">Reference proteome</keyword>
<evidence type="ECO:0000256" key="1">
    <source>
        <dbReference type="SAM" id="MobiDB-lite"/>
    </source>
</evidence>
<proteinExistence type="predicted"/>